<keyword evidence="4 7" id="KW-0812">Transmembrane</keyword>
<dbReference type="Proteomes" id="UP001320148">
    <property type="component" value="Chromosome"/>
</dbReference>
<feature type="transmembrane region" description="Helical" evidence="7">
    <location>
        <begin position="37"/>
        <end position="57"/>
    </location>
</feature>
<evidence type="ECO:0000256" key="6">
    <source>
        <dbReference type="ARBA" id="ARBA00023136"/>
    </source>
</evidence>
<dbReference type="PANTHER" id="PTHR33778:SF1">
    <property type="entry name" value="MAGNESIUM TRANSPORTER YHID-RELATED"/>
    <property type="match status" value="1"/>
</dbReference>
<dbReference type="RefSeq" id="WP_236891639.1">
    <property type="nucleotide sequence ID" value="NZ_AP024488.1"/>
</dbReference>
<dbReference type="Pfam" id="PF02308">
    <property type="entry name" value="MgtC"/>
    <property type="match status" value="1"/>
</dbReference>
<keyword evidence="10" id="KW-1185">Reference proteome</keyword>
<evidence type="ECO:0000259" key="8">
    <source>
        <dbReference type="Pfam" id="PF02308"/>
    </source>
</evidence>
<comment type="subcellular location">
    <subcellularLocation>
        <location evidence="1">Cell membrane</location>
        <topology evidence="1">Multi-pass membrane protein</topology>
    </subcellularLocation>
</comment>
<keyword evidence="3" id="KW-1003">Cell membrane</keyword>
<accession>A0ABM7PCK9</accession>
<dbReference type="PANTHER" id="PTHR33778">
    <property type="entry name" value="PROTEIN MGTC"/>
    <property type="match status" value="1"/>
</dbReference>
<evidence type="ECO:0000313" key="10">
    <source>
        <dbReference type="Proteomes" id="UP001320148"/>
    </source>
</evidence>
<dbReference type="PRINTS" id="PR01837">
    <property type="entry name" value="MGTCSAPBPROT"/>
</dbReference>
<organism evidence="9 10">
    <name type="scientific">Desulfoluna limicola</name>
    <dbReference type="NCBI Taxonomy" id="2810562"/>
    <lineage>
        <taxon>Bacteria</taxon>
        <taxon>Pseudomonadati</taxon>
        <taxon>Thermodesulfobacteriota</taxon>
        <taxon>Desulfobacteria</taxon>
        <taxon>Desulfobacterales</taxon>
        <taxon>Desulfolunaceae</taxon>
        <taxon>Desulfoluna</taxon>
    </lineage>
</organism>
<evidence type="ECO:0000256" key="5">
    <source>
        <dbReference type="ARBA" id="ARBA00022989"/>
    </source>
</evidence>
<comment type="similarity">
    <text evidence="2">Belongs to the MgtC/SapB family.</text>
</comment>
<proteinExistence type="inferred from homology"/>
<evidence type="ECO:0000256" key="3">
    <source>
        <dbReference type="ARBA" id="ARBA00022475"/>
    </source>
</evidence>
<sequence length="182" mass="19662">MLKPKAFQGVTDPGRITAQIVTGIGFLGTGTIIKDGLSVRGLTTAACLWVTCAIGMVAGAGLYILSFITTAIAPFSLAVLHYVEKFHKKDIYPNLTLCLPVGEKPGRAEEVMKEDGFKLTSSELLKNYDSAPPASPSDVSSPTRPTWSNARYYFSPGREPYFLKLGEVVQNITRAAAKATRF</sequence>
<gene>
    <name evidence="9" type="ORF">DSLASN_10190</name>
</gene>
<feature type="domain" description="MgtC/SapB/SrpB/YhiD N-terminal" evidence="8">
    <location>
        <begin position="8"/>
        <end position="85"/>
    </location>
</feature>
<name>A0ABM7PCK9_9BACT</name>
<protein>
    <recommendedName>
        <fullName evidence="8">MgtC/SapB/SrpB/YhiD N-terminal domain-containing protein</fullName>
    </recommendedName>
</protein>
<evidence type="ECO:0000313" key="9">
    <source>
        <dbReference type="EMBL" id="BCS95387.1"/>
    </source>
</evidence>
<dbReference type="InterPro" id="IPR049177">
    <property type="entry name" value="MgtC_SapB_SrpB_YhiD_N"/>
</dbReference>
<evidence type="ECO:0000256" key="1">
    <source>
        <dbReference type="ARBA" id="ARBA00004651"/>
    </source>
</evidence>
<keyword evidence="5 7" id="KW-1133">Transmembrane helix</keyword>
<evidence type="ECO:0000256" key="4">
    <source>
        <dbReference type="ARBA" id="ARBA00022692"/>
    </source>
</evidence>
<dbReference type="InterPro" id="IPR003416">
    <property type="entry name" value="MgtC/SapB/SrpB/YhiD_fam"/>
</dbReference>
<reference evidence="9 10" key="1">
    <citation type="submission" date="2021-02" db="EMBL/GenBank/DDBJ databases">
        <title>Complete genome of Desulfoluna sp. strain ASN36.</title>
        <authorList>
            <person name="Takahashi A."/>
            <person name="Kojima H."/>
            <person name="Fukui M."/>
        </authorList>
    </citation>
    <scope>NUCLEOTIDE SEQUENCE [LARGE SCALE GENOMIC DNA]</scope>
    <source>
        <strain evidence="9 10">ASN36</strain>
    </source>
</reference>
<keyword evidence="6 7" id="KW-0472">Membrane</keyword>
<dbReference type="EMBL" id="AP024488">
    <property type="protein sequence ID" value="BCS95387.1"/>
    <property type="molecule type" value="Genomic_DNA"/>
</dbReference>
<evidence type="ECO:0000256" key="2">
    <source>
        <dbReference type="ARBA" id="ARBA00009298"/>
    </source>
</evidence>
<evidence type="ECO:0000256" key="7">
    <source>
        <dbReference type="SAM" id="Phobius"/>
    </source>
</evidence>